<feature type="compositionally biased region" description="Polar residues" evidence="8">
    <location>
        <begin position="449"/>
        <end position="458"/>
    </location>
</feature>
<evidence type="ECO:0000256" key="6">
    <source>
        <dbReference type="ARBA" id="ARBA00023136"/>
    </source>
</evidence>
<evidence type="ECO:0000256" key="8">
    <source>
        <dbReference type="SAM" id="MobiDB-lite"/>
    </source>
</evidence>
<feature type="transmembrane region" description="Helical" evidence="9">
    <location>
        <begin position="20"/>
        <end position="42"/>
    </location>
</feature>
<feature type="transmembrane region" description="Helical" evidence="9">
    <location>
        <begin position="166"/>
        <end position="183"/>
    </location>
</feature>
<keyword evidence="5" id="KW-0406">Ion transport</keyword>
<evidence type="ECO:0000256" key="1">
    <source>
        <dbReference type="ARBA" id="ARBA00004141"/>
    </source>
</evidence>
<feature type="compositionally biased region" description="Low complexity" evidence="8">
    <location>
        <begin position="501"/>
        <end position="517"/>
    </location>
</feature>
<feature type="region of interest" description="Disordered" evidence="8">
    <location>
        <begin position="593"/>
        <end position="628"/>
    </location>
</feature>
<sequence length="649" mass="73537">MSKKFNIREWVLSVKYWSLLFIPHISICLIFLIYTLVGASIIQEIESDDPRIISSSTVETTPKPIVPIKNFDRERERLLSKITEKRQTVDVQQYTKYVNKHLREYEEEIKKVYQSIPTTPSTVIEKPTLNEENSRWTFAGSLYFIGTTLTTIGSNDFTPTKKIGKLFLMIYAAIGIPLTLVFLSDLSLLIARLIKYLSLLLLRAYSTKYFLHMRQWMLFRFIEKQLDISIPLPTDEDDLFSQKNNHLLISSLDNEFNENDQPIHRLSIRQRRLSNSLHLKHIKNAYNILIDTIKDINDDTNLTMPQLIITIFMYLLIGACLITSNSFFDSIYICFTSIFTINLRNYYRNMTIHHENNMKSLFILAIYLLFGLAIASLCVKAVQIKIQITLENIGKKLLRDLVEFLRQMGFHELSTDDILATTNHNSQSILAPTSESILSRQQRVIRTASYSSESISTPTPRPIGIAEPVPRLPSGLIIRAYKSPESDTDKSVQVNTIIRSCGRCAGSSPSPSRSLLSVRRHSVISPTPLSPGENSSGGEDEDTSPALPPPNLDRLRQRRATLVAKTIINQMATQPPILSANEPMPSLTLLTAQRHRSTETPPPVSSKYSTTKLANTPAAASRKRDISQEEFSAISKQISSLLTPSDDEN</sequence>
<protein>
    <recommendedName>
        <fullName evidence="10">Potassium channel domain-containing protein</fullName>
    </recommendedName>
</protein>
<dbReference type="EMBL" id="CAJNOL010000045">
    <property type="protein sequence ID" value="CAF0783316.1"/>
    <property type="molecule type" value="Genomic_DNA"/>
</dbReference>
<keyword evidence="2" id="KW-0813">Transport</keyword>
<gene>
    <name evidence="12" type="ORF">JXQ802_LOCUS3274</name>
    <name evidence="13" type="ORF">JXQ802_LOCUS3340</name>
    <name evidence="11" type="ORF">PYM288_LOCUS382</name>
</gene>
<dbReference type="Gene3D" id="1.10.287.70">
    <property type="match status" value="1"/>
</dbReference>
<dbReference type="Pfam" id="PF07885">
    <property type="entry name" value="Ion_trans_2"/>
    <property type="match status" value="1"/>
</dbReference>
<dbReference type="SUPFAM" id="SSF81324">
    <property type="entry name" value="Voltage-gated potassium channels"/>
    <property type="match status" value="2"/>
</dbReference>
<organism evidence="12 14">
    <name type="scientific">Rotaria sordida</name>
    <dbReference type="NCBI Taxonomy" id="392033"/>
    <lineage>
        <taxon>Eukaryota</taxon>
        <taxon>Metazoa</taxon>
        <taxon>Spiralia</taxon>
        <taxon>Gnathifera</taxon>
        <taxon>Rotifera</taxon>
        <taxon>Eurotatoria</taxon>
        <taxon>Bdelloidea</taxon>
        <taxon>Philodinida</taxon>
        <taxon>Philodinidae</taxon>
        <taxon>Rotaria</taxon>
    </lineage>
</organism>
<feature type="transmembrane region" description="Helical" evidence="9">
    <location>
        <begin position="307"/>
        <end position="324"/>
    </location>
</feature>
<dbReference type="Proteomes" id="UP000663870">
    <property type="component" value="Unassembled WGS sequence"/>
</dbReference>
<dbReference type="EMBL" id="CAJNOL010000044">
    <property type="protein sequence ID" value="CAF0781959.1"/>
    <property type="molecule type" value="Genomic_DNA"/>
</dbReference>
<name>A0A813RD08_9BILA</name>
<feature type="domain" description="Potassium channel" evidence="10">
    <location>
        <begin position="131"/>
        <end position="187"/>
    </location>
</feature>
<feature type="transmembrane region" description="Helical" evidence="9">
    <location>
        <begin position="359"/>
        <end position="382"/>
    </location>
</feature>
<dbReference type="GO" id="GO:0030322">
    <property type="term" value="P:stabilization of membrane potential"/>
    <property type="evidence" value="ECO:0007669"/>
    <property type="project" value="TreeGrafter"/>
</dbReference>
<dbReference type="InterPro" id="IPR003280">
    <property type="entry name" value="2pore_dom_K_chnl"/>
</dbReference>
<evidence type="ECO:0000256" key="3">
    <source>
        <dbReference type="ARBA" id="ARBA00022692"/>
    </source>
</evidence>
<keyword evidence="14" id="KW-1185">Reference proteome</keyword>
<feature type="transmembrane region" description="Helical" evidence="9">
    <location>
        <begin position="330"/>
        <end position="347"/>
    </location>
</feature>
<dbReference type="GO" id="GO:0022841">
    <property type="term" value="F:potassium ion leak channel activity"/>
    <property type="evidence" value="ECO:0007669"/>
    <property type="project" value="TreeGrafter"/>
</dbReference>
<evidence type="ECO:0000313" key="13">
    <source>
        <dbReference type="EMBL" id="CAF0783316.1"/>
    </source>
</evidence>
<dbReference type="PANTHER" id="PTHR11003:SF335">
    <property type="entry name" value="POTASSIUM CHANNEL DOMAIN-CONTAINING PROTEIN"/>
    <property type="match status" value="1"/>
</dbReference>
<comment type="subcellular location">
    <subcellularLocation>
        <location evidence="1">Membrane</location>
        <topology evidence="1">Multi-pass membrane protein</topology>
    </subcellularLocation>
</comment>
<dbReference type="AlphaFoldDB" id="A0A813RD08"/>
<comment type="caution">
    <text evidence="12">The sequence shown here is derived from an EMBL/GenBank/DDBJ whole genome shotgun (WGS) entry which is preliminary data.</text>
</comment>
<dbReference type="GO" id="GO:0015271">
    <property type="term" value="F:outward rectifier potassium channel activity"/>
    <property type="evidence" value="ECO:0007669"/>
    <property type="project" value="TreeGrafter"/>
</dbReference>
<reference evidence="12" key="1">
    <citation type="submission" date="2021-02" db="EMBL/GenBank/DDBJ databases">
        <authorList>
            <person name="Nowell W R."/>
        </authorList>
    </citation>
    <scope>NUCLEOTIDE SEQUENCE</scope>
</reference>
<evidence type="ECO:0000313" key="14">
    <source>
        <dbReference type="Proteomes" id="UP000663870"/>
    </source>
</evidence>
<evidence type="ECO:0000313" key="11">
    <source>
        <dbReference type="EMBL" id="CAF0723155.1"/>
    </source>
</evidence>
<evidence type="ECO:0000256" key="7">
    <source>
        <dbReference type="ARBA" id="ARBA00023303"/>
    </source>
</evidence>
<evidence type="ECO:0000256" key="5">
    <source>
        <dbReference type="ARBA" id="ARBA00023065"/>
    </source>
</evidence>
<accession>A0A813RD08</accession>
<dbReference type="Proteomes" id="UP000663854">
    <property type="component" value="Unassembled WGS sequence"/>
</dbReference>
<feature type="region of interest" description="Disordered" evidence="8">
    <location>
        <begin position="449"/>
        <end position="468"/>
    </location>
</feature>
<dbReference type="InterPro" id="IPR013099">
    <property type="entry name" value="K_chnl_dom"/>
</dbReference>
<keyword evidence="6 9" id="KW-0472">Membrane</keyword>
<evidence type="ECO:0000313" key="12">
    <source>
        <dbReference type="EMBL" id="CAF0781959.1"/>
    </source>
</evidence>
<feature type="region of interest" description="Disordered" evidence="8">
    <location>
        <begin position="501"/>
        <end position="554"/>
    </location>
</feature>
<dbReference type="GO" id="GO:0005886">
    <property type="term" value="C:plasma membrane"/>
    <property type="evidence" value="ECO:0007669"/>
    <property type="project" value="TreeGrafter"/>
</dbReference>
<dbReference type="PANTHER" id="PTHR11003">
    <property type="entry name" value="POTASSIUM CHANNEL, SUBFAMILY K"/>
    <property type="match status" value="1"/>
</dbReference>
<evidence type="ECO:0000256" key="4">
    <source>
        <dbReference type="ARBA" id="ARBA00022989"/>
    </source>
</evidence>
<keyword evidence="7" id="KW-0407">Ion channel</keyword>
<evidence type="ECO:0000259" key="10">
    <source>
        <dbReference type="Pfam" id="PF07885"/>
    </source>
</evidence>
<keyword evidence="4 9" id="KW-1133">Transmembrane helix</keyword>
<dbReference type="EMBL" id="CAJNOH010000001">
    <property type="protein sequence ID" value="CAF0723155.1"/>
    <property type="molecule type" value="Genomic_DNA"/>
</dbReference>
<keyword evidence="3 9" id="KW-0812">Transmembrane</keyword>
<proteinExistence type="predicted"/>
<evidence type="ECO:0000256" key="2">
    <source>
        <dbReference type="ARBA" id="ARBA00022448"/>
    </source>
</evidence>
<evidence type="ECO:0000256" key="9">
    <source>
        <dbReference type="SAM" id="Phobius"/>
    </source>
</evidence>